<evidence type="ECO:0008006" key="3">
    <source>
        <dbReference type="Google" id="ProtNLM"/>
    </source>
</evidence>
<gene>
    <name evidence="1" type="ORF">C1645_834452</name>
</gene>
<dbReference type="OrthoDB" id="2446995at2759"/>
<evidence type="ECO:0000313" key="1">
    <source>
        <dbReference type="EMBL" id="RIA83028.1"/>
    </source>
</evidence>
<comment type="caution">
    <text evidence="1">The sequence shown here is derived from an EMBL/GenBank/DDBJ whole genome shotgun (WGS) entry which is preliminary data.</text>
</comment>
<accession>A0A397SAL5</accession>
<dbReference type="Proteomes" id="UP000265703">
    <property type="component" value="Unassembled WGS sequence"/>
</dbReference>
<organism evidence="1 2">
    <name type="scientific">Glomus cerebriforme</name>
    <dbReference type="NCBI Taxonomy" id="658196"/>
    <lineage>
        <taxon>Eukaryota</taxon>
        <taxon>Fungi</taxon>
        <taxon>Fungi incertae sedis</taxon>
        <taxon>Mucoromycota</taxon>
        <taxon>Glomeromycotina</taxon>
        <taxon>Glomeromycetes</taxon>
        <taxon>Glomerales</taxon>
        <taxon>Glomeraceae</taxon>
        <taxon>Glomus</taxon>
    </lineage>
</organism>
<keyword evidence="2" id="KW-1185">Reference proteome</keyword>
<dbReference type="STRING" id="658196.A0A397SAL5"/>
<name>A0A397SAL5_9GLOM</name>
<dbReference type="SUPFAM" id="SSF53098">
    <property type="entry name" value="Ribonuclease H-like"/>
    <property type="match status" value="1"/>
</dbReference>
<dbReference type="AlphaFoldDB" id="A0A397SAL5"/>
<protein>
    <recommendedName>
        <fullName evidence="3">BED-type domain-containing protein</fullName>
    </recommendedName>
</protein>
<proteinExistence type="predicted"/>
<evidence type="ECO:0000313" key="2">
    <source>
        <dbReference type="Proteomes" id="UP000265703"/>
    </source>
</evidence>
<dbReference type="EMBL" id="QKYT01000607">
    <property type="protein sequence ID" value="RIA83028.1"/>
    <property type="molecule type" value="Genomic_DNA"/>
</dbReference>
<sequence>MHCELCRFHGINIPFAKEAIQEHNNSSGHKEALKKESSRLAMIKATSNAIYCQQSPTIEEELWNELNETTNIGIMVDESTDISTQSHIILYVKYCLKVLSKSNGASVMLGRNNGVAIKLTNKNPYLLLNEEKSDSDLLNQVKSKGGSKLRSWIYNWGERKNHPTDSKTFIFECNQKLDSGDICTAKIETTGSTGNIISHLARKHKIYEHSKPLTTTSSLKQIKIDHYTIPSDSPLQMTQDRQKYLENLLFEWLVLDFQPLYLLKSPSFPYEFSEKQLKQYIRDNAKITLAIQYMQYPHTGDAIQEVLEKVIYEWELQDKRLPCTAHTIQLVVGKGLLTAEVLIARAKRLINFFTSPKQNERLLDAQKKNSEEMPEEETWERLIILKPYIDIVISSLNASKDRNVKEDAKRLQKINLTNDEWDALEKYYEVIETEALIAALLDPRKKKMKFANNDQMELAKTSLHEVYNLTKNNINIQQESHGPKPKKRKISQARVYKKTLFSDDEFNDTQIEDNEIESKKNKYEGRFV</sequence>
<reference evidence="1 2" key="1">
    <citation type="submission" date="2018-06" db="EMBL/GenBank/DDBJ databases">
        <title>Comparative genomics reveals the genomic features of Rhizophagus irregularis, R. cerebriforme, R. diaphanum and Gigaspora rosea, and their symbiotic lifestyle signature.</title>
        <authorList>
            <person name="Morin E."/>
            <person name="San Clemente H."/>
            <person name="Chen E.C.H."/>
            <person name="De La Providencia I."/>
            <person name="Hainaut M."/>
            <person name="Kuo A."/>
            <person name="Kohler A."/>
            <person name="Murat C."/>
            <person name="Tang N."/>
            <person name="Roy S."/>
            <person name="Loubradou J."/>
            <person name="Henrissat B."/>
            <person name="Grigoriev I.V."/>
            <person name="Corradi N."/>
            <person name="Roux C."/>
            <person name="Martin F.M."/>
        </authorList>
    </citation>
    <scope>NUCLEOTIDE SEQUENCE [LARGE SCALE GENOMIC DNA]</scope>
    <source>
        <strain evidence="1 2">DAOM 227022</strain>
    </source>
</reference>
<dbReference type="InterPro" id="IPR012337">
    <property type="entry name" value="RNaseH-like_sf"/>
</dbReference>